<dbReference type="Gene3D" id="2.60.120.200">
    <property type="match status" value="1"/>
</dbReference>
<accession>A0A3A3FM28</accession>
<dbReference type="RefSeq" id="WP_119767227.1">
    <property type="nucleotide sequence ID" value="NZ_QYUO01000001.1"/>
</dbReference>
<sequence length="286" mass="32008">MIPPRPKNPLGILILLAFASGHAGGEVSPSTPIASGLRVVRLNADGITNPYTQIDKALGRNSVEVPDCGHAAFGPHITQQISLELGKPVFAFHLHANPDNDRCGTFDRQRTEIKVHSGSPDYLKGFNGDTVSFRWRFKLATSFVPSRGFTHIHQIKPGDDRLNASPILTLTPRGGRDQQLEIIHVDGNNRKRVLASTSLAPFKGQWIDAHERISYSHHGHYALVLRDMNGTTLYAYQMDDLDLWRTDATFMRPKWGIYRSLEHKAMLRDESILFSDFCLAKARDDC</sequence>
<name>A0A3A3FM28_9BURK</name>
<dbReference type="Proteomes" id="UP000265955">
    <property type="component" value="Unassembled WGS sequence"/>
</dbReference>
<comment type="caution">
    <text evidence="2">The sequence shown here is derived from an EMBL/GenBank/DDBJ whole genome shotgun (WGS) entry which is preliminary data.</text>
</comment>
<evidence type="ECO:0008006" key="4">
    <source>
        <dbReference type="Google" id="ProtNLM"/>
    </source>
</evidence>
<evidence type="ECO:0000313" key="3">
    <source>
        <dbReference type="Proteomes" id="UP000265955"/>
    </source>
</evidence>
<gene>
    <name evidence="2" type="ORF">D3871_01045</name>
</gene>
<keyword evidence="1" id="KW-0732">Signal</keyword>
<feature type="signal peptide" evidence="1">
    <location>
        <begin position="1"/>
        <end position="23"/>
    </location>
</feature>
<evidence type="ECO:0000313" key="2">
    <source>
        <dbReference type="EMBL" id="RJF97277.1"/>
    </source>
</evidence>
<dbReference type="AlphaFoldDB" id="A0A3A3FM28"/>
<reference evidence="3" key="1">
    <citation type="submission" date="2018-09" db="EMBL/GenBank/DDBJ databases">
        <authorList>
            <person name="Zhu H."/>
        </authorList>
    </citation>
    <scope>NUCLEOTIDE SEQUENCE [LARGE SCALE GENOMIC DNA]</scope>
    <source>
        <strain evidence="3">K1R23-30</strain>
    </source>
</reference>
<dbReference type="OrthoDB" id="3612157at2"/>
<dbReference type="EMBL" id="QYUO01000001">
    <property type="protein sequence ID" value="RJF97277.1"/>
    <property type="molecule type" value="Genomic_DNA"/>
</dbReference>
<evidence type="ECO:0000256" key="1">
    <source>
        <dbReference type="SAM" id="SignalP"/>
    </source>
</evidence>
<keyword evidence="3" id="KW-1185">Reference proteome</keyword>
<organism evidence="2 3">
    <name type="scientific">Noviherbaspirillum saxi</name>
    <dbReference type="NCBI Taxonomy" id="2320863"/>
    <lineage>
        <taxon>Bacteria</taxon>
        <taxon>Pseudomonadati</taxon>
        <taxon>Pseudomonadota</taxon>
        <taxon>Betaproteobacteria</taxon>
        <taxon>Burkholderiales</taxon>
        <taxon>Oxalobacteraceae</taxon>
        <taxon>Noviherbaspirillum</taxon>
    </lineage>
</organism>
<proteinExistence type="predicted"/>
<protein>
    <recommendedName>
        <fullName evidence="4">Polysaccharide lyase</fullName>
    </recommendedName>
</protein>
<feature type="chain" id="PRO_5017184936" description="Polysaccharide lyase" evidence="1">
    <location>
        <begin position="24"/>
        <end position="286"/>
    </location>
</feature>